<feature type="transmembrane region" description="Helical" evidence="1">
    <location>
        <begin position="59"/>
        <end position="79"/>
    </location>
</feature>
<comment type="caution">
    <text evidence="2">The sequence shown here is derived from an EMBL/GenBank/DDBJ whole genome shotgun (WGS) entry which is preliminary data.</text>
</comment>
<dbReference type="PANTHER" id="PTHR37314">
    <property type="entry name" value="SLR0142 PROTEIN"/>
    <property type="match status" value="1"/>
</dbReference>
<keyword evidence="1" id="KW-0812">Transmembrane</keyword>
<dbReference type="Proteomes" id="UP000004259">
    <property type="component" value="Unassembled WGS sequence"/>
</dbReference>
<feature type="transmembrane region" description="Helical" evidence="1">
    <location>
        <begin position="91"/>
        <end position="110"/>
    </location>
</feature>
<keyword evidence="3" id="KW-1185">Reference proteome</keyword>
<dbReference type="EMBL" id="ADKM02000075">
    <property type="protein sequence ID" value="EGC03246.1"/>
    <property type="molecule type" value="Genomic_DNA"/>
</dbReference>
<gene>
    <name evidence="2" type="ORF">CUS_6835</name>
</gene>
<dbReference type="eggNOG" id="COG3619">
    <property type="taxonomic scope" value="Bacteria"/>
</dbReference>
<dbReference type="OrthoDB" id="7057004at2"/>
<dbReference type="RefSeq" id="WP_002849501.1">
    <property type="nucleotide sequence ID" value="NZ_ADKM02000075.1"/>
</dbReference>
<sequence>MSTSRHVAENFKVGALLSFVGGYLDTYTYICRDGVFANAQTGNIVLMGLRLTDGEFREAVHYLIPILSFVIGVIAVELIKWRFNDAPKVHWHQLTLLVEMAILAAVGFITNSRNDLANILVSLTCAMQVEGFRRLNGNAYATTMCTGNLRSGSESLFNFFKSKDSTELRKALSYFGIIGIFIIGAGFGAVITRVIGLKAVFLCIVGQACALAVLKVNGNDNCSDE</sequence>
<proteinExistence type="predicted"/>
<evidence type="ECO:0000313" key="3">
    <source>
        <dbReference type="Proteomes" id="UP000004259"/>
    </source>
</evidence>
<dbReference type="STRING" id="246199.CUS_6835"/>
<keyword evidence="1" id="KW-1133">Transmembrane helix</keyword>
<evidence type="ECO:0008006" key="4">
    <source>
        <dbReference type="Google" id="ProtNLM"/>
    </source>
</evidence>
<dbReference type="InterPro" id="IPR010699">
    <property type="entry name" value="DUF1275"/>
</dbReference>
<dbReference type="Pfam" id="PF06912">
    <property type="entry name" value="DUF1275"/>
    <property type="match status" value="1"/>
</dbReference>
<dbReference type="PANTHER" id="PTHR37314:SF4">
    <property type="entry name" value="UPF0700 TRANSMEMBRANE PROTEIN YOAK"/>
    <property type="match status" value="1"/>
</dbReference>
<evidence type="ECO:0000256" key="1">
    <source>
        <dbReference type="SAM" id="Phobius"/>
    </source>
</evidence>
<feature type="transmembrane region" description="Helical" evidence="1">
    <location>
        <begin position="199"/>
        <end position="216"/>
    </location>
</feature>
<organism evidence="2 3">
    <name type="scientific">Ruminococcus albus 8</name>
    <dbReference type="NCBI Taxonomy" id="246199"/>
    <lineage>
        <taxon>Bacteria</taxon>
        <taxon>Bacillati</taxon>
        <taxon>Bacillota</taxon>
        <taxon>Clostridia</taxon>
        <taxon>Eubacteriales</taxon>
        <taxon>Oscillospiraceae</taxon>
        <taxon>Ruminococcus</taxon>
    </lineage>
</organism>
<accession>E9SC18</accession>
<name>E9SC18_RUMAL</name>
<reference evidence="2 3" key="1">
    <citation type="submission" date="2011-02" db="EMBL/GenBank/DDBJ databases">
        <authorList>
            <person name="Nelson K.E."/>
            <person name="Sutton G."/>
            <person name="Torralba M."/>
            <person name="Durkin S."/>
            <person name="Harkins D."/>
            <person name="Montgomery R."/>
            <person name="Ziemer C."/>
            <person name="Klaassens E."/>
            <person name="Ocuiv P."/>
            <person name="Morrison M."/>
        </authorList>
    </citation>
    <scope>NUCLEOTIDE SEQUENCE [LARGE SCALE GENOMIC DNA]</scope>
    <source>
        <strain evidence="2 3">8</strain>
    </source>
</reference>
<feature type="transmembrane region" description="Helical" evidence="1">
    <location>
        <begin position="171"/>
        <end position="192"/>
    </location>
</feature>
<evidence type="ECO:0000313" key="2">
    <source>
        <dbReference type="EMBL" id="EGC03246.1"/>
    </source>
</evidence>
<dbReference type="AlphaFoldDB" id="E9SC18"/>
<keyword evidence="1" id="KW-0472">Membrane</keyword>
<protein>
    <recommendedName>
        <fullName evidence="4">DUF1275 domain-containing protein</fullName>
    </recommendedName>
</protein>